<dbReference type="AlphaFoldDB" id="A0A1U8ABN7"/>
<keyword evidence="3" id="KW-1185">Reference proteome</keyword>
<dbReference type="GeneID" id="104598916"/>
<organism evidence="3 4">
    <name type="scientific">Nelumbo nucifera</name>
    <name type="common">Sacred lotus</name>
    <dbReference type="NCBI Taxonomy" id="4432"/>
    <lineage>
        <taxon>Eukaryota</taxon>
        <taxon>Viridiplantae</taxon>
        <taxon>Streptophyta</taxon>
        <taxon>Embryophyta</taxon>
        <taxon>Tracheophyta</taxon>
        <taxon>Spermatophyta</taxon>
        <taxon>Magnoliopsida</taxon>
        <taxon>Proteales</taxon>
        <taxon>Nelumbonaceae</taxon>
        <taxon>Nelumbo</taxon>
    </lineage>
</organism>
<proteinExistence type="predicted"/>
<gene>
    <name evidence="4" type="primary">LOC104598916</name>
</gene>
<name>A0A1U8ABN7_NELNU</name>
<accession>A0A1U8ABN7</accession>
<dbReference type="Proteomes" id="UP000189703">
    <property type="component" value="Unplaced"/>
</dbReference>
<protein>
    <submittedName>
        <fullName evidence="4">Uncharacterized protein LOC104598916</fullName>
    </submittedName>
</protein>
<evidence type="ECO:0000256" key="1">
    <source>
        <dbReference type="SAM" id="Coils"/>
    </source>
</evidence>
<keyword evidence="1" id="KW-0175">Coiled coil</keyword>
<evidence type="ECO:0000256" key="2">
    <source>
        <dbReference type="SAM" id="MobiDB-lite"/>
    </source>
</evidence>
<evidence type="ECO:0000313" key="3">
    <source>
        <dbReference type="Proteomes" id="UP000189703"/>
    </source>
</evidence>
<sequence length="195" mass="21079">MDSRGTRGGHLFQGMKRRKQVANRARAEPPLGAEPEMVPLMQEPAGAPYAETTHTGAPAYSESAHTRAGPSGSEAPGDFRSMLSPVHALQWSKEAMFPEEVAAWTELPLHQVACRAVTHAMVVNSSIHALANQVERCSRQARAAEEAARTTEEAARAAEAAARLAQSRQARSQRDAEAMGVVVKHMAELKLVLEH</sequence>
<reference evidence="4" key="1">
    <citation type="submission" date="2025-08" db="UniProtKB">
        <authorList>
            <consortium name="RefSeq"/>
        </authorList>
    </citation>
    <scope>IDENTIFICATION</scope>
</reference>
<dbReference type="InParanoid" id="A0A1U8ABN7"/>
<evidence type="ECO:0000313" key="4">
    <source>
        <dbReference type="RefSeq" id="XP_010259512.1"/>
    </source>
</evidence>
<feature type="coiled-coil region" evidence="1">
    <location>
        <begin position="127"/>
        <end position="161"/>
    </location>
</feature>
<feature type="region of interest" description="Disordered" evidence="2">
    <location>
        <begin position="1"/>
        <end position="76"/>
    </location>
</feature>
<dbReference type="KEGG" id="nnu:104598916"/>
<dbReference type="RefSeq" id="XP_010259512.1">
    <property type="nucleotide sequence ID" value="XM_010261210.2"/>
</dbReference>